<name>A0A7C4RPW8_9BACT</name>
<accession>A0A7C4RPW8</accession>
<comment type="caution">
    <text evidence="3">The sequence shown here is derived from an EMBL/GenBank/DDBJ whole genome shotgun (WGS) entry which is preliminary data.</text>
</comment>
<keyword evidence="2" id="KW-1277">Toxin-antitoxin system</keyword>
<evidence type="ECO:0000256" key="2">
    <source>
        <dbReference type="ARBA" id="ARBA00022649"/>
    </source>
</evidence>
<reference evidence="3" key="1">
    <citation type="journal article" date="2020" name="mSystems">
        <title>Genome- and Community-Level Interaction Insights into Carbon Utilization and Element Cycling Functions of Hydrothermarchaeota in Hydrothermal Sediment.</title>
        <authorList>
            <person name="Zhou Z."/>
            <person name="Liu Y."/>
            <person name="Xu W."/>
            <person name="Pan J."/>
            <person name="Luo Z.H."/>
            <person name="Li M."/>
        </authorList>
    </citation>
    <scope>NUCLEOTIDE SEQUENCE [LARGE SCALE GENOMIC DNA]</scope>
    <source>
        <strain evidence="3">SpSt-477</strain>
    </source>
</reference>
<dbReference type="PANTHER" id="PTHR35601">
    <property type="entry name" value="TOXIN RELE"/>
    <property type="match status" value="1"/>
</dbReference>
<organism evidence="3">
    <name type="scientific">Desulfatirhabdium butyrativorans</name>
    <dbReference type="NCBI Taxonomy" id="340467"/>
    <lineage>
        <taxon>Bacteria</taxon>
        <taxon>Pseudomonadati</taxon>
        <taxon>Thermodesulfobacteriota</taxon>
        <taxon>Desulfobacteria</taxon>
        <taxon>Desulfobacterales</taxon>
        <taxon>Desulfatirhabdiaceae</taxon>
        <taxon>Desulfatirhabdium</taxon>
    </lineage>
</organism>
<sequence>MSRKKTRWNVEYTKTFLKELAHLPTKIRMRGEEIAFKELPFENPYRLKYIEQMIGYSGQYKIRIGNYRMGITIIKKEKLIICQRIAHRKDIYRAFP</sequence>
<dbReference type="Pfam" id="PF05016">
    <property type="entry name" value="ParE_toxin"/>
    <property type="match status" value="1"/>
</dbReference>
<dbReference type="SUPFAM" id="SSF143011">
    <property type="entry name" value="RelE-like"/>
    <property type="match status" value="1"/>
</dbReference>
<evidence type="ECO:0000256" key="1">
    <source>
        <dbReference type="ARBA" id="ARBA00006226"/>
    </source>
</evidence>
<evidence type="ECO:0000313" key="3">
    <source>
        <dbReference type="EMBL" id="HGU32493.1"/>
    </source>
</evidence>
<dbReference type="AlphaFoldDB" id="A0A7C4RPW8"/>
<dbReference type="InterPro" id="IPR007712">
    <property type="entry name" value="RelE/ParE_toxin"/>
</dbReference>
<dbReference type="PANTHER" id="PTHR35601:SF1">
    <property type="entry name" value="TOXIN RELE"/>
    <property type="match status" value="1"/>
</dbReference>
<proteinExistence type="inferred from homology"/>
<gene>
    <name evidence="3" type="ORF">ENS29_06525</name>
</gene>
<dbReference type="Gene3D" id="3.30.2310.20">
    <property type="entry name" value="RelE-like"/>
    <property type="match status" value="1"/>
</dbReference>
<dbReference type="InterPro" id="IPR035093">
    <property type="entry name" value="RelE/ParE_toxin_dom_sf"/>
</dbReference>
<protein>
    <submittedName>
        <fullName evidence="3">Type II toxin-antitoxin system RelE/ParE family toxin</fullName>
    </submittedName>
</protein>
<comment type="similarity">
    <text evidence="1">Belongs to the RelE toxin family.</text>
</comment>
<dbReference type="EMBL" id="DSUH01000151">
    <property type="protein sequence ID" value="HGU32493.1"/>
    <property type="molecule type" value="Genomic_DNA"/>
</dbReference>